<dbReference type="OrthoDB" id="7570087at2"/>
<gene>
    <name evidence="2" type="ORF">COC42_08420</name>
</gene>
<evidence type="ECO:0000313" key="2">
    <source>
        <dbReference type="EMBL" id="PCD04295.1"/>
    </source>
</evidence>
<comment type="caution">
    <text evidence="2">The sequence shown here is derived from an EMBL/GenBank/DDBJ whole genome shotgun (WGS) entry which is preliminary data.</text>
</comment>
<sequence length="131" mass="14007">MNAKHLIAAAALAAATVTGSQPAAAYPLKITGRSLASAQLKVDVLRQIAEYSSRTGGCRFLHSAHMDVMPRSYVPRQPTRPALTLGGHFEVWTVNACAAKQRFQIAMWPSRRGGANFAVTPLTGRMSLATS</sequence>
<reference evidence="2 3" key="1">
    <citation type="submission" date="2017-09" db="EMBL/GenBank/DDBJ databases">
        <title>Sphingomonas spermidinifaciens 9NM-10, whole genome shotgun sequence.</title>
        <authorList>
            <person name="Feng G."/>
            <person name="Zhu H."/>
        </authorList>
    </citation>
    <scope>NUCLEOTIDE SEQUENCE [LARGE SCALE GENOMIC DNA]</scope>
    <source>
        <strain evidence="2 3">9NM-10</strain>
    </source>
</reference>
<dbReference type="AlphaFoldDB" id="A0A2A4B8P8"/>
<proteinExistence type="predicted"/>
<evidence type="ECO:0000256" key="1">
    <source>
        <dbReference type="SAM" id="SignalP"/>
    </source>
</evidence>
<keyword evidence="1" id="KW-0732">Signal</keyword>
<keyword evidence="3" id="KW-1185">Reference proteome</keyword>
<name>A0A2A4B8P8_9SPHN</name>
<protein>
    <submittedName>
        <fullName evidence="2">Uncharacterized protein</fullName>
    </submittedName>
</protein>
<feature type="signal peptide" evidence="1">
    <location>
        <begin position="1"/>
        <end position="25"/>
    </location>
</feature>
<accession>A0A2A4B8P8</accession>
<organism evidence="2 3">
    <name type="scientific">Sphingomonas spermidinifaciens</name>
    <dbReference type="NCBI Taxonomy" id="1141889"/>
    <lineage>
        <taxon>Bacteria</taxon>
        <taxon>Pseudomonadati</taxon>
        <taxon>Pseudomonadota</taxon>
        <taxon>Alphaproteobacteria</taxon>
        <taxon>Sphingomonadales</taxon>
        <taxon>Sphingomonadaceae</taxon>
        <taxon>Sphingomonas</taxon>
    </lineage>
</organism>
<dbReference type="EMBL" id="NWMW01000001">
    <property type="protein sequence ID" value="PCD04295.1"/>
    <property type="molecule type" value="Genomic_DNA"/>
</dbReference>
<dbReference type="Proteomes" id="UP000218366">
    <property type="component" value="Unassembled WGS sequence"/>
</dbReference>
<feature type="chain" id="PRO_5012969154" evidence="1">
    <location>
        <begin position="26"/>
        <end position="131"/>
    </location>
</feature>
<evidence type="ECO:0000313" key="3">
    <source>
        <dbReference type="Proteomes" id="UP000218366"/>
    </source>
</evidence>
<dbReference type="RefSeq" id="WP_096342689.1">
    <property type="nucleotide sequence ID" value="NZ_NWMW01000001.1"/>
</dbReference>